<name>A0A3S3PFC1_9SPHI</name>
<dbReference type="EMBL" id="SAYW01000007">
    <property type="protein sequence ID" value="RWU04305.1"/>
    <property type="molecule type" value="Genomic_DNA"/>
</dbReference>
<keyword evidence="1" id="KW-0472">Membrane</keyword>
<protein>
    <submittedName>
        <fullName evidence="2">DUF2975 domain-containing protein</fullName>
    </submittedName>
</protein>
<feature type="transmembrane region" description="Helical" evidence="1">
    <location>
        <begin position="111"/>
        <end position="130"/>
    </location>
</feature>
<evidence type="ECO:0000256" key="1">
    <source>
        <dbReference type="SAM" id="Phobius"/>
    </source>
</evidence>
<feature type="transmembrane region" description="Helical" evidence="1">
    <location>
        <begin position="136"/>
        <end position="157"/>
    </location>
</feature>
<dbReference type="OrthoDB" id="714390at2"/>
<proteinExistence type="predicted"/>
<dbReference type="RefSeq" id="WP_113648901.1">
    <property type="nucleotide sequence ID" value="NZ_QMHN01000007.1"/>
</dbReference>
<feature type="transmembrane region" description="Helical" evidence="1">
    <location>
        <begin position="12"/>
        <end position="37"/>
    </location>
</feature>
<evidence type="ECO:0000313" key="3">
    <source>
        <dbReference type="Proteomes" id="UP000284120"/>
    </source>
</evidence>
<dbReference type="AlphaFoldDB" id="A0A3S3PFC1"/>
<dbReference type="Proteomes" id="UP000284120">
    <property type="component" value="Unassembled WGS sequence"/>
</dbReference>
<keyword evidence="1" id="KW-1133">Transmembrane helix</keyword>
<keyword evidence="1" id="KW-0812">Transmembrane</keyword>
<accession>A0A3S3PFC1</accession>
<organism evidence="2 3">
    <name type="scientific">Pedobacter chitinilyticus</name>
    <dbReference type="NCBI Taxonomy" id="2233776"/>
    <lineage>
        <taxon>Bacteria</taxon>
        <taxon>Pseudomonadati</taxon>
        <taxon>Bacteroidota</taxon>
        <taxon>Sphingobacteriia</taxon>
        <taxon>Sphingobacteriales</taxon>
        <taxon>Sphingobacteriaceae</taxon>
        <taxon>Pedobacter</taxon>
    </lineage>
</organism>
<reference evidence="2 3" key="1">
    <citation type="submission" date="2018-06" db="EMBL/GenBank/DDBJ databases">
        <title>Pedobacter endophyticus sp. nov., an endophytic bacterium isolated from a leaf of Triticum aestivum.</title>
        <authorList>
            <person name="Zhang L."/>
        </authorList>
    </citation>
    <scope>NUCLEOTIDE SEQUENCE [LARGE SCALE GENOMIC DNA]</scope>
    <source>
        <strain evidence="2 3">CM134L-2</strain>
    </source>
</reference>
<gene>
    <name evidence="2" type="ORF">DPV69_18445</name>
</gene>
<sequence length="171" mass="19573">MQQTKFIAKILYYISLVLATGYLGSVIYSLFCIVTGIGSQTFDNGKFLRVFFPFTEQPFMIVDYNLTYIIVAFALPLSLYGLFFLMSASVFKVFLQPKLFTKENIVALKRFYMLNIFVPLPISLLASFFIPVESIIWGLVLIHFFLGIFAFFLAGIFSQGVNLQKEQDLFI</sequence>
<keyword evidence="3" id="KW-1185">Reference proteome</keyword>
<feature type="transmembrane region" description="Helical" evidence="1">
    <location>
        <begin position="66"/>
        <end position="91"/>
    </location>
</feature>
<comment type="caution">
    <text evidence="2">The sequence shown here is derived from an EMBL/GenBank/DDBJ whole genome shotgun (WGS) entry which is preliminary data.</text>
</comment>
<evidence type="ECO:0000313" key="2">
    <source>
        <dbReference type="EMBL" id="RWU04305.1"/>
    </source>
</evidence>